<reference evidence="2" key="1">
    <citation type="journal article" date="2019" name="Int. J. Syst. Evol. Microbiol.">
        <title>The Global Catalogue of Microorganisms (GCM) 10K type strain sequencing project: providing services to taxonomists for standard genome sequencing and annotation.</title>
        <authorList>
            <consortium name="The Broad Institute Genomics Platform"/>
            <consortium name="The Broad Institute Genome Sequencing Center for Infectious Disease"/>
            <person name="Wu L."/>
            <person name="Ma J."/>
        </authorList>
    </citation>
    <scope>NUCLEOTIDE SEQUENCE [LARGE SCALE GENOMIC DNA]</scope>
    <source>
        <strain evidence="2">CGMCC 1.15342</strain>
    </source>
</reference>
<sequence length="144" mass="16628">MNPDTISRYVESISRTKKGLKVLIADDIVVEQLMFLEMVKHYLPESNAKAVGQFGLESELNDSSHIYNLVVLEERLMIEMRDQRYVQRIRTKYPKAKIALFIDRKNLYQLQTVSRSAAIDLMLTKCLTVEAIAEKLCLSFPESE</sequence>
<gene>
    <name evidence="1" type="ORF">GCM10011386_21200</name>
</gene>
<protein>
    <recommendedName>
        <fullName evidence="3">Response regulatory domain-containing protein</fullName>
    </recommendedName>
</protein>
<dbReference type="EMBL" id="BMIK01000006">
    <property type="protein sequence ID" value="GGC28936.1"/>
    <property type="molecule type" value="Genomic_DNA"/>
</dbReference>
<organism evidence="1 2">
    <name type="scientific">Parapedobacter defluvii</name>
    <dbReference type="NCBI Taxonomy" id="2045106"/>
    <lineage>
        <taxon>Bacteria</taxon>
        <taxon>Pseudomonadati</taxon>
        <taxon>Bacteroidota</taxon>
        <taxon>Sphingobacteriia</taxon>
        <taxon>Sphingobacteriales</taxon>
        <taxon>Sphingobacteriaceae</taxon>
        <taxon>Parapedobacter</taxon>
    </lineage>
</organism>
<name>A0ABQ1LTM5_9SPHI</name>
<evidence type="ECO:0000313" key="2">
    <source>
        <dbReference type="Proteomes" id="UP000597338"/>
    </source>
</evidence>
<proteinExistence type="predicted"/>
<evidence type="ECO:0008006" key="3">
    <source>
        <dbReference type="Google" id="ProtNLM"/>
    </source>
</evidence>
<comment type="caution">
    <text evidence="1">The sequence shown here is derived from an EMBL/GenBank/DDBJ whole genome shotgun (WGS) entry which is preliminary data.</text>
</comment>
<dbReference type="Proteomes" id="UP000597338">
    <property type="component" value="Unassembled WGS sequence"/>
</dbReference>
<accession>A0ABQ1LTM5</accession>
<evidence type="ECO:0000313" key="1">
    <source>
        <dbReference type="EMBL" id="GGC28936.1"/>
    </source>
</evidence>
<keyword evidence="2" id="KW-1185">Reference proteome</keyword>
<dbReference type="RefSeq" id="WP_188750420.1">
    <property type="nucleotide sequence ID" value="NZ_BMIK01000006.1"/>
</dbReference>